<organism evidence="1 2">
    <name type="scientific">Pseudonocardia yunnanensis</name>
    <dbReference type="NCBI Taxonomy" id="58107"/>
    <lineage>
        <taxon>Bacteria</taxon>
        <taxon>Bacillati</taxon>
        <taxon>Actinomycetota</taxon>
        <taxon>Actinomycetes</taxon>
        <taxon>Pseudonocardiales</taxon>
        <taxon>Pseudonocardiaceae</taxon>
        <taxon>Pseudonocardia</taxon>
    </lineage>
</organism>
<dbReference type="RefSeq" id="WP_344718159.1">
    <property type="nucleotide sequence ID" value="NZ_BAAAUS010000001.1"/>
</dbReference>
<protein>
    <submittedName>
        <fullName evidence="1">Uncharacterized protein</fullName>
    </submittedName>
</protein>
<dbReference type="EMBL" id="JBHUCO010000015">
    <property type="protein sequence ID" value="MFD1518887.1"/>
    <property type="molecule type" value="Genomic_DNA"/>
</dbReference>
<evidence type="ECO:0000313" key="1">
    <source>
        <dbReference type="EMBL" id="MFD1518887.1"/>
    </source>
</evidence>
<comment type="caution">
    <text evidence="1">The sequence shown here is derived from an EMBL/GenBank/DDBJ whole genome shotgun (WGS) entry which is preliminary data.</text>
</comment>
<gene>
    <name evidence="1" type="ORF">ACFSJD_15430</name>
</gene>
<dbReference type="Proteomes" id="UP001597114">
    <property type="component" value="Unassembled WGS sequence"/>
</dbReference>
<sequence>MSETLQQQAVAVLENSRRVRAHRTALQDAQRLRERTGQLKSALAAAGAAAQQWDVYREEGLAVNALPQLEPLVAALASLRAMLGPDSSPPDEVFVDLRNALAGLQHQLRARLDEAWRSHTTSRVNQAGLASVHLLPPASRQALDSTMNRIDAATNAPPTTLEGIRSFNRLVAEVAQRLEATRVRELPPHLSALLREVNGGGLPLSELTEQDLRELKERGFDRHLQVRWATA</sequence>
<proteinExistence type="predicted"/>
<reference evidence="2" key="1">
    <citation type="journal article" date="2019" name="Int. J. Syst. Evol. Microbiol.">
        <title>The Global Catalogue of Microorganisms (GCM) 10K type strain sequencing project: providing services to taxonomists for standard genome sequencing and annotation.</title>
        <authorList>
            <consortium name="The Broad Institute Genomics Platform"/>
            <consortium name="The Broad Institute Genome Sequencing Center for Infectious Disease"/>
            <person name="Wu L."/>
            <person name="Ma J."/>
        </authorList>
    </citation>
    <scope>NUCLEOTIDE SEQUENCE [LARGE SCALE GENOMIC DNA]</scope>
    <source>
        <strain evidence="2">CCM 7043</strain>
    </source>
</reference>
<name>A0ABW4EVF8_9PSEU</name>
<keyword evidence="2" id="KW-1185">Reference proteome</keyword>
<accession>A0ABW4EVF8</accession>
<evidence type="ECO:0000313" key="2">
    <source>
        <dbReference type="Proteomes" id="UP001597114"/>
    </source>
</evidence>